<evidence type="ECO:0000256" key="1">
    <source>
        <dbReference type="SAM" id="MobiDB-lite"/>
    </source>
</evidence>
<feature type="region of interest" description="Disordered" evidence="1">
    <location>
        <begin position="65"/>
        <end position="85"/>
    </location>
</feature>
<proteinExistence type="predicted"/>
<keyword evidence="3" id="KW-1185">Reference proteome</keyword>
<dbReference type="Proteomes" id="UP001162131">
    <property type="component" value="Unassembled WGS sequence"/>
</dbReference>
<name>A0AAU9J4V1_9CILI</name>
<sequence>MKANGNLKLFVKPQTSSALSRPHSVKIKKKYARPQSVDFAKKKAAVLKSLSVNSSFANFETVNNCKGSSNNSKRNSNRNETGCALDDPKLPPVNEMEHTVGQCYCYLCTCGKHKCPGEYKPNTKFAMAQFSTNYKIEYYKKKRFPIVNLVSNPSYSPNKFPFENITIKRQDYKPHQIEPQKKLEKEGSKDQKLKFAGRSTYDADYLNWGPAFIEKSYQQSLPYRPKEVKMNIKSSYIEEFSKKLPLENKEANAFSKSLALNNWKSSDVFPPNSIFIGESSTKKDFGSYKIDKRPTKEKGKMDEVVPKQSWMGQYSTTYNDSFTGESDVHIPKKKELLGRKSQNSFYL</sequence>
<gene>
    <name evidence="2" type="ORF">BSTOLATCC_MIC27418</name>
</gene>
<dbReference type="AlphaFoldDB" id="A0AAU9J4V1"/>
<evidence type="ECO:0000313" key="2">
    <source>
        <dbReference type="EMBL" id="CAG9320839.1"/>
    </source>
</evidence>
<dbReference type="EMBL" id="CAJZBQ010000027">
    <property type="protein sequence ID" value="CAG9320839.1"/>
    <property type="molecule type" value="Genomic_DNA"/>
</dbReference>
<reference evidence="2" key="1">
    <citation type="submission" date="2021-09" db="EMBL/GenBank/DDBJ databases">
        <authorList>
            <consortium name="AG Swart"/>
            <person name="Singh M."/>
            <person name="Singh A."/>
            <person name="Seah K."/>
            <person name="Emmerich C."/>
        </authorList>
    </citation>
    <scope>NUCLEOTIDE SEQUENCE</scope>
    <source>
        <strain evidence="2">ATCC30299</strain>
    </source>
</reference>
<organism evidence="2 3">
    <name type="scientific">Blepharisma stoltei</name>
    <dbReference type="NCBI Taxonomy" id="1481888"/>
    <lineage>
        <taxon>Eukaryota</taxon>
        <taxon>Sar</taxon>
        <taxon>Alveolata</taxon>
        <taxon>Ciliophora</taxon>
        <taxon>Postciliodesmatophora</taxon>
        <taxon>Heterotrichea</taxon>
        <taxon>Heterotrichida</taxon>
        <taxon>Blepharismidae</taxon>
        <taxon>Blepharisma</taxon>
    </lineage>
</organism>
<protein>
    <recommendedName>
        <fullName evidence="4">STOP protein</fullName>
    </recommendedName>
</protein>
<evidence type="ECO:0008006" key="4">
    <source>
        <dbReference type="Google" id="ProtNLM"/>
    </source>
</evidence>
<feature type="compositionally biased region" description="Low complexity" evidence="1">
    <location>
        <begin position="65"/>
        <end position="74"/>
    </location>
</feature>
<evidence type="ECO:0000313" key="3">
    <source>
        <dbReference type="Proteomes" id="UP001162131"/>
    </source>
</evidence>
<accession>A0AAU9J4V1</accession>
<comment type="caution">
    <text evidence="2">The sequence shown here is derived from an EMBL/GenBank/DDBJ whole genome shotgun (WGS) entry which is preliminary data.</text>
</comment>